<dbReference type="Gene3D" id="3.40.50.720">
    <property type="entry name" value="NAD(P)-binding Rossmann-like Domain"/>
    <property type="match status" value="1"/>
</dbReference>
<name>A0A1W2DHY3_9MICO</name>
<dbReference type="OrthoDB" id="9771302at2"/>
<sequence>MNILVTGATGRIGSHLVHQLLSEGHHVRALTRHPDQAQLPKDVEVVQGDLTDTDSLRRPLREIEAVHLITFGGDYGEPLANGADIIALAMQAGVQRASVLAGWAPTSIEEALEDSFLAWSRVEPVEVMYNTTDWSEEIRDRNTVSTLATYPSAIVHEADIADVLACVITQDGHAGQNYRVTGPEALTPAKRTEILSQAIGRPIRHVQLTEDQERARLATHGLGDDYVEFGIQLATNPPEGAGHVLDTAPRLTKHAGRTFEEWARTHAATW</sequence>
<feature type="domain" description="NAD(P)-binding" evidence="1">
    <location>
        <begin position="7"/>
        <end position="99"/>
    </location>
</feature>
<evidence type="ECO:0000259" key="1">
    <source>
        <dbReference type="Pfam" id="PF13460"/>
    </source>
</evidence>
<dbReference type="SUPFAM" id="SSF51735">
    <property type="entry name" value="NAD(P)-binding Rossmann-fold domains"/>
    <property type="match status" value="1"/>
</dbReference>
<accession>A0A1W2DHY3</accession>
<dbReference type="Pfam" id="PF13460">
    <property type="entry name" value="NAD_binding_10"/>
    <property type="match status" value="1"/>
</dbReference>
<dbReference type="AlphaFoldDB" id="A0A1W2DHY3"/>
<dbReference type="Gene3D" id="3.90.25.10">
    <property type="entry name" value="UDP-galactose 4-epimerase, domain 1"/>
    <property type="match status" value="1"/>
</dbReference>
<dbReference type="PANTHER" id="PTHR43162">
    <property type="match status" value="1"/>
</dbReference>
<dbReference type="PANTHER" id="PTHR43162:SF1">
    <property type="entry name" value="PRESTALK A DIFFERENTIATION PROTEIN A"/>
    <property type="match status" value="1"/>
</dbReference>
<dbReference type="Proteomes" id="UP000192634">
    <property type="component" value="Unassembled WGS sequence"/>
</dbReference>
<dbReference type="EMBL" id="FWXN01000023">
    <property type="protein sequence ID" value="SMC97161.1"/>
    <property type="molecule type" value="Genomic_DNA"/>
</dbReference>
<organism evidence="2 3">
    <name type="scientific">Janibacter indicus</name>
    <dbReference type="NCBI Taxonomy" id="857417"/>
    <lineage>
        <taxon>Bacteria</taxon>
        <taxon>Bacillati</taxon>
        <taxon>Actinomycetota</taxon>
        <taxon>Actinomycetes</taxon>
        <taxon>Micrococcales</taxon>
        <taxon>Intrasporangiaceae</taxon>
        <taxon>Janibacter</taxon>
    </lineage>
</organism>
<evidence type="ECO:0000313" key="2">
    <source>
        <dbReference type="EMBL" id="SMC97161.1"/>
    </source>
</evidence>
<gene>
    <name evidence="2" type="ORF">SAMN06296429_1235</name>
</gene>
<protein>
    <submittedName>
        <fullName evidence="2">Uncharacterized conserved protein YbjT, contains NAD(P)-binding and DUF2867 domains</fullName>
    </submittedName>
</protein>
<dbReference type="RefSeq" id="WP_084453216.1">
    <property type="nucleotide sequence ID" value="NZ_FWXN01000023.1"/>
</dbReference>
<dbReference type="InterPro" id="IPR016040">
    <property type="entry name" value="NAD(P)-bd_dom"/>
</dbReference>
<evidence type="ECO:0000313" key="3">
    <source>
        <dbReference type="Proteomes" id="UP000192634"/>
    </source>
</evidence>
<dbReference type="InterPro" id="IPR036291">
    <property type="entry name" value="NAD(P)-bd_dom_sf"/>
</dbReference>
<reference evidence="2 3" key="1">
    <citation type="submission" date="2017-04" db="EMBL/GenBank/DDBJ databases">
        <authorList>
            <person name="Afonso C.L."/>
            <person name="Miller P.J."/>
            <person name="Scott M.A."/>
            <person name="Spackman E."/>
            <person name="Goraichik I."/>
            <person name="Dimitrov K.M."/>
            <person name="Suarez D.L."/>
            <person name="Swayne D.E."/>
        </authorList>
    </citation>
    <scope>NUCLEOTIDE SEQUENCE [LARGE SCALE GENOMIC DNA]</scope>
    <source>
        <strain evidence="2 3">CGMCC 1.12511</strain>
    </source>
</reference>
<dbReference type="InterPro" id="IPR051604">
    <property type="entry name" value="Ergot_Alk_Oxidoreductase"/>
</dbReference>
<proteinExistence type="predicted"/>